<dbReference type="RefSeq" id="WP_161005716.1">
    <property type="nucleotide sequence ID" value="NZ_WWCN01000003.1"/>
</dbReference>
<accession>A0A6L8K7K7</accession>
<dbReference type="EMBL" id="WWCN01000003">
    <property type="protein sequence ID" value="MYM22208.1"/>
    <property type="molecule type" value="Genomic_DNA"/>
</dbReference>
<keyword evidence="2" id="KW-1185">Reference proteome</keyword>
<organism evidence="1 2">
    <name type="scientific">Duganella flavida</name>
    <dbReference type="NCBI Taxonomy" id="2692175"/>
    <lineage>
        <taxon>Bacteria</taxon>
        <taxon>Pseudomonadati</taxon>
        <taxon>Pseudomonadota</taxon>
        <taxon>Betaproteobacteria</taxon>
        <taxon>Burkholderiales</taxon>
        <taxon>Oxalobacteraceae</taxon>
        <taxon>Telluria group</taxon>
        <taxon>Duganella</taxon>
    </lineage>
</organism>
<evidence type="ECO:0000313" key="2">
    <source>
        <dbReference type="Proteomes" id="UP000479335"/>
    </source>
</evidence>
<dbReference type="Proteomes" id="UP000479335">
    <property type="component" value="Unassembled WGS sequence"/>
</dbReference>
<reference evidence="1 2" key="1">
    <citation type="submission" date="2019-12" db="EMBL/GenBank/DDBJ databases">
        <title>Novel species isolated from a subtropical stream in China.</title>
        <authorList>
            <person name="Lu H."/>
        </authorList>
    </citation>
    <scope>NUCLEOTIDE SEQUENCE [LARGE SCALE GENOMIC DNA]</scope>
    <source>
        <strain evidence="1 2">FT135W</strain>
    </source>
</reference>
<gene>
    <name evidence="1" type="ORF">GTP46_06085</name>
</gene>
<dbReference type="AlphaFoldDB" id="A0A6L8K7K7"/>
<name>A0A6L8K7K7_9BURK</name>
<evidence type="ECO:0000313" key="1">
    <source>
        <dbReference type="EMBL" id="MYM22208.1"/>
    </source>
</evidence>
<sequence length="57" mass="6302">MLIFIDTEFTAHAHPDLVTLDVRGGMDKIITYRNNKTVCAVATAVFTLNILKLGQPN</sequence>
<proteinExistence type="predicted"/>
<comment type="caution">
    <text evidence="1">The sequence shown here is derived from an EMBL/GenBank/DDBJ whole genome shotgun (WGS) entry which is preliminary data.</text>
</comment>
<protein>
    <submittedName>
        <fullName evidence="1">Uncharacterized protein</fullName>
    </submittedName>
</protein>